<dbReference type="GO" id="GO:0015078">
    <property type="term" value="F:proton transmembrane transporter activity"/>
    <property type="evidence" value="ECO:0007669"/>
    <property type="project" value="InterPro"/>
</dbReference>
<dbReference type="InterPro" id="IPR008386">
    <property type="entry name" value="ATP_synth_F0_esu_mt"/>
</dbReference>
<evidence type="ECO:0000256" key="11">
    <source>
        <dbReference type="RuleBase" id="RU367005"/>
    </source>
</evidence>
<accession>A0A6L2PZV4</accession>
<comment type="subunit">
    <text evidence="11">F-type ATPases have 2 components, CF(1) - the catalytic core - and CF(0) - the membrane proton channel. CF(1) and CF(0) have multiple subunits.</text>
</comment>
<keyword evidence="13" id="KW-1185">Reference proteome</keyword>
<keyword evidence="5 11" id="KW-0375">Hydrogen ion transport</keyword>
<evidence type="ECO:0000256" key="8">
    <source>
        <dbReference type="ARBA" id="ARBA00023128"/>
    </source>
</evidence>
<evidence type="ECO:0000256" key="5">
    <source>
        <dbReference type="ARBA" id="ARBA00022781"/>
    </source>
</evidence>
<dbReference type="Pfam" id="PF05680">
    <property type="entry name" value="ATP-synt_E"/>
    <property type="match status" value="1"/>
</dbReference>
<dbReference type="GO" id="GO:0015986">
    <property type="term" value="P:proton motive force-driven ATP synthesis"/>
    <property type="evidence" value="ECO:0007669"/>
    <property type="project" value="InterPro"/>
</dbReference>
<keyword evidence="9" id="KW-0472">Membrane</keyword>
<reference evidence="13" key="1">
    <citation type="submission" date="2020-01" db="EMBL/GenBank/DDBJ databases">
        <title>Draft genome sequence of the Termite Coptotermes fromosanus.</title>
        <authorList>
            <person name="Itakura S."/>
            <person name="Yosikawa Y."/>
            <person name="Umezawa K."/>
        </authorList>
    </citation>
    <scope>NUCLEOTIDE SEQUENCE [LARGE SCALE GENOMIC DNA]</scope>
</reference>
<dbReference type="GO" id="GO:0005743">
    <property type="term" value="C:mitochondrial inner membrane"/>
    <property type="evidence" value="ECO:0007669"/>
    <property type="project" value="UniProtKB-SubCell"/>
</dbReference>
<dbReference type="EMBL" id="BLKM01000656">
    <property type="protein sequence ID" value="GFG36822.1"/>
    <property type="molecule type" value="Genomic_DNA"/>
</dbReference>
<comment type="similarity">
    <text evidence="2 11">Belongs to the ATPase e subunit family.</text>
</comment>
<keyword evidence="3 11" id="KW-0813">Transport</keyword>
<dbReference type="InParanoid" id="A0A6L2PZV4"/>
<protein>
    <recommendedName>
        <fullName evidence="11">ATP synthase F(0) complex subunit e, mitochondrial</fullName>
    </recommendedName>
</protein>
<dbReference type="AlphaFoldDB" id="A0A6L2PZV4"/>
<evidence type="ECO:0000313" key="12">
    <source>
        <dbReference type="EMBL" id="GFG36822.1"/>
    </source>
</evidence>
<comment type="caution">
    <text evidence="12">The sequence shown here is derived from an EMBL/GenBank/DDBJ whole genome shotgun (WGS) entry which is preliminary data.</text>
</comment>
<dbReference type="Proteomes" id="UP000502823">
    <property type="component" value="Unassembled WGS sequence"/>
</dbReference>
<sequence>WSFLAVGITWGAVRHRSLSKKEAALREIELKQKAVRDAKLAEEKKRLAKGGLTASI</sequence>
<dbReference type="GO" id="GO:0045259">
    <property type="term" value="C:proton-transporting ATP synthase complex"/>
    <property type="evidence" value="ECO:0007669"/>
    <property type="project" value="UniProtKB-UniRule"/>
</dbReference>
<evidence type="ECO:0000256" key="1">
    <source>
        <dbReference type="ARBA" id="ARBA00004273"/>
    </source>
</evidence>
<comment type="subcellular location">
    <subcellularLocation>
        <location evidence="1 11">Mitochondrion inner membrane</location>
    </subcellularLocation>
</comment>
<evidence type="ECO:0000256" key="7">
    <source>
        <dbReference type="ARBA" id="ARBA00023065"/>
    </source>
</evidence>
<gene>
    <name evidence="12" type="ORF">Cfor_09706</name>
</gene>
<feature type="non-terminal residue" evidence="12">
    <location>
        <position position="1"/>
    </location>
</feature>
<keyword evidence="7 11" id="KW-0406">Ion transport</keyword>
<evidence type="ECO:0000256" key="10">
    <source>
        <dbReference type="ARBA" id="ARBA00023310"/>
    </source>
</evidence>
<keyword evidence="10 11" id="KW-0066">ATP synthesis</keyword>
<keyword evidence="6 11" id="KW-0999">Mitochondrion inner membrane</keyword>
<comment type="function">
    <text evidence="11">Subunit e, of the mitochondrial membrane ATP synthase complex (F(1)F(0) ATP synthase or Complex V) that produces ATP from ADP in the presence of a proton gradient across the membrane which is generated by electron transport complexes of the respiratory chain. ATP synthase complex consist of a soluble F(1) head domain - the catalytic core - and a membrane F(1) domain - the membrane proton channel. These two domains are linked by a central stalk rotating inside the F(1) region and a stationary peripheral stalk. During catalysis, ATP synthesis in the catalytic domain of F(1) is coupled via a rotary mechanism of the central stalk subunits to proton translocation. In vivo, can only synthesize ATP although its ATP hydrolase activity can be activated artificially in vitro. Part of the complex F(0) domain.</text>
</comment>
<evidence type="ECO:0000313" key="13">
    <source>
        <dbReference type="Proteomes" id="UP000502823"/>
    </source>
</evidence>
<evidence type="ECO:0000256" key="9">
    <source>
        <dbReference type="ARBA" id="ARBA00023136"/>
    </source>
</evidence>
<keyword evidence="8 11" id="KW-0496">Mitochondrion</keyword>
<organism evidence="12 13">
    <name type="scientific">Coptotermes formosanus</name>
    <name type="common">Formosan subterranean termite</name>
    <dbReference type="NCBI Taxonomy" id="36987"/>
    <lineage>
        <taxon>Eukaryota</taxon>
        <taxon>Metazoa</taxon>
        <taxon>Ecdysozoa</taxon>
        <taxon>Arthropoda</taxon>
        <taxon>Hexapoda</taxon>
        <taxon>Insecta</taxon>
        <taxon>Pterygota</taxon>
        <taxon>Neoptera</taxon>
        <taxon>Polyneoptera</taxon>
        <taxon>Dictyoptera</taxon>
        <taxon>Blattodea</taxon>
        <taxon>Blattoidea</taxon>
        <taxon>Termitoidae</taxon>
        <taxon>Rhinotermitidae</taxon>
        <taxon>Coptotermes</taxon>
    </lineage>
</organism>
<dbReference type="FunCoup" id="A0A6L2PZV4">
    <property type="interactions" value="721"/>
</dbReference>
<evidence type="ECO:0000256" key="4">
    <source>
        <dbReference type="ARBA" id="ARBA00022547"/>
    </source>
</evidence>
<evidence type="ECO:0000256" key="2">
    <source>
        <dbReference type="ARBA" id="ARBA00007333"/>
    </source>
</evidence>
<evidence type="ECO:0000256" key="3">
    <source>
        <dbReference type="ARBA" id="ARBA00022448"/>
    </source>
</evidence>
<dbReference type="OrthoDB" id="9982108at2759"/>
<keyword evidence="4 11" id="KW-0138">CF(0)</keyword>
<proteinExistence type="inferred from homology"/>
<evidence type="ECO:0000256" key="6">
    <source>
        <dbReference type="ARBA" id="ARBA00022792"/>
    </source>
</evidence>
<name>A0A6L2PZV4_COPFO</name>